<dbReference type="Proteomes" id="UP000014535">
    <property type="component" value="Unassembled WGS sequence"/>
</dbReference>
<reference evidence="1 2" key="1">
    <citation type="submission" date="2013-04" db="EMBL/GenBank/DDBJ databases">
        <authorList>
            <person name="McClelland M."/>
            <person name="Porwollik S."/>
            <person name="Desai P."/>
            <person name="Cheng P."/>
            <person name="Wollam A."/>
            <person name="Pepin K."/>
            <person name="Palsikar V.B."/>
            <person name="Fulton L."/>
            <person name="Fulton R."/>
            <person name="Delehaunty K."/>
            <person name="Fronick C."/>
            <person name="Godfrey J."/>
            <person name="Waligorski J."/>
            <person name="Appelbaum E."/>
            <person name="Tomlinson C."/>
            <person name="Warren W."/>
            <person name="Sodergren E."/>
            <person name="Weinstock G."/>
            <person name="Wilson R.K."/>
        </authorList>
    </citation>
    <scope>NUCLEOTIDE SEQUENCE [LARGE SCALE GENOMIC DNA]</scope>
    <source>
        <strain evidence="1 2">2009K0958</strain>
    </source>
</reference>
<organism evidence="1 2">
    <name type="scientific">Salmonella enteritidis (strain 2009K0958)</name>
    <dbReference type="NCBI Taxonomy" id="1192586"/>
    <lineage>
        <taxon>Bacteria</taxon>
        <taxon>Pseudomonadati</taxon>
        <taxon>Pseudomonadota</taxon>
        <taxon>Gammaproteobacteria</taxon>
        <taxon>Enterobacterales</taxon>
        <taxon>Enterobacteriaceae</taxon>
        <taxon>Salmonella</taxon>
    </lineage>
</organism>
<name>A0A656IB64_SALE2</name>
<gene>
    <name evidence="1" type="ORF">A673_04273</name>
</gene>
<dbReference type="AlphaFoldDB" id="A0A656IB64"/>
<evidence type="ECO:0000313" key="2">
    <source>
        <dbReference type="Proteomes" id="UP000014535"/>
    </source>
</evidence>
<comment type="caution">
    <text evidence="1">The sequence shown here is derived from an EMBL/GenBank/DDBJ whole genome shotgun (WGS) entry which is preliminary data.</text>
</comment>
<sequence>MHKKTGSLILGGRRRLSIIPFGPMKIIRVRTGVSTIHCVNKRKVIITFLFYQNISH</sequence>
<proteinExistence type="predicted"/>
<dbReference type="EMBL" id="ATFT01000104">
    <property type="protein sequence ID" value="EPI64742.1"/>
    <property type="molecule type" value="Genomic_DNA"/>
</dbReference>
<evidence type="ECO:0000313" key="1">
    <source>
        <dbReference type="EMBL" id="EPI64742.1"/>
    </source>
</evidence>
<protein>
    <submittedName>
        <fullName evidence="1">Uncharacterized protein</fullName>
    </submittedName>
</protein>
<accession>A0A656IB64</accession>